<sequence>MAGAQLLRIISLSTVLCLLFFALPFAVADRLNVPRVLLPVFSDFPVNFTLEVTEGGCYQWSTSRPDIVRLIPIDENYDQGCSIKVIVQTVTRDPTRKTAIILAEDVNTGHFLRCDVIVDAIFSLDMVTTTRELFIEEAPEAFEVRAYDEQGNEFTTLAGVEFNWEIGNIDKTGRGVSGSPNNVLRFMTFQESPYETPHSVEMLDTVGRTGNIVLLEGVKTGTAKVSVRLMYPEYKHVPTVEVELIVVANLIIIPSDVTMMPYDCFTYRIVQVHQGRLEEIHIPTSQYRLEAENSQVLEINNAKASAYALMLGKTKVLLHDKNVHEEYGTILPTASVHVNQVAYIKIVVLPHRSRSLILGYTHEIIVEMFDSKDHKFYIGDGIEVTMKISEKYFEKKLTTKNGTHVVVVPTSTGTTTVEATLHGVVNKKGKKIPVMPELTDRVELVIHSAVSIFPRLLALPWDPKVKTRYDVTLKASGGDGSYSWSSRQPQIASVSQTGALKVLQKGTTDVIVYLVRNVNNRDVAKVHILPPMKLQIIQYNMEAAVGEIIHLHVALFGELQEGTETKMIPFNDCQDLPFEIDIPDGNFEETDIENVEPVSIACATLAIVSHSVGVSQVSVTYGRNLTDNITVSAYEPLVVINPGKAETLLAVGSSRNIIFKGGPRPWSSLVHGYEREARVSDSNIIEVEEQGSTFDDEISVFKVLCRALGESYVTFSVYNIPVLPSCKGGEAVARVKVTCGKPRYIYLQPEFRDGKNCPVSQDTDRVVAHSEETLKLLVIVKDENGRRFDNITSLSIEWNLKPSSAAALEVQLGSLEDTASEYQVILPKNHYQQMLPKKFIDSLNLKAKVTGYQKNVLQKLRITPEYPPFPIENEKGATATPTIEASINIFLVNDTVIYPSRLKILNDPNSKYYLQVSQGSGYYDLILSNDEVADVRYVEQTRTISVIPRKSGTLRIALSDLCLTSQPAEVEIEVQQLASLVVETVSKVEKGKFIVAKLRLYDTNGFHMMLPALEALDIKVETENGYIDIKRVPAKEHGEAPFDRILYVIHGLEEGEAQVVFSSGQGASEVRSETVVIQVFPPLQVLPKNLTTLVGTIYQISTIGGPKNAEIAFSTEKGEILEIDSTGVIEGKTTGQTTIFAKAVGEDSKGKKVVFSQDFAEVRVILLEGVKIVVPTLRVKIGAIIPVWAFGVPDHLTPLIIGSMKSPLVFSWSTNDPDLMTLHNMYEGTGINVRYQNEVTLRAKAKKAGIVTINLAATTPCNVLGGCRVQPSFSSSVKIEIFEELKLINENTNEASLTLLMSPNSSLKLKTNRDKYGSLTYKVLTNGEFGGESDDPNALSSVSNTITVDRNGVVRAGENYGSGIVTVTNVEAYSSKQTLTIAVYIKPIHYVMLSLKSNVRIRSGEELTMLPKGMDLNYVLEYYDTVGSKFHAADMDFKTLASRTDLVQFAQSEKNTVNAKFIENGELIVKVYSEKYPNGMFDYVHMAIGDVLFPTRTVLTVGDVVCFSMPLLSSDGDLGYWQSSAPEILYVDPVSGIGRARSPGSARVKHSVATNLRDEVEVTVNPITKVSLVPLKGKNVTGTEVFSVPLILKGKHETVKENNILSRGLGGCRTLSSFVLGHYPFICTVQFSPIHSTVGIKDLFYAKPRFDIGTGSYYCDIVPMGLPSVSSSTLETRLRINVLSRDLEGTPIEVSYLPPMYIPTREVIFLSSIAQEVPTANLDIYGLPNVLEHIIIETPEEVSVGSRQFLSRNVAQYKLTLTQNQDEVPGRKILITNELTKQNISLLIRVPKYDQFPRISGIHWVDYIYFHRYTLGTFIILTISFFHFWRNKMANIDVNVKNKNIFAEKCPPTTKKSPTGSTPMNATNTSSPGSPGSPLRPFSAFEPVYGDPRGFFTPNARRNRTCL</sequence>
<evidence type="ECO:0000313" key="2">
    <source>
        <dbReference type="Proteomes" id="UP001239111"/>
    </source>
</evidence>
<reference evidence="1" key="1">
    <citation type="submission" date="2023-04" db="EMBL/GenBank/DDBJ databases">
        <title>A chromosome-level genome assembly of the parasitoid wasp Eretmocerus hayati.</title>
        <authorList>
            <person name="Zhong Y."/>
            <person name="Liu S."/>
            <person name="Liu Y."/>
        </authorList>
    </citation>
    <scope>NUCLEOTIDE SEQUENCE</scope>
    <source>
        <strain evidence="1">ZJU_SS_LIU_2023</strain>
    </source>
</reference>
<organism evidence="1 2">
    <name type="scientific">Eretmocerus hayati</name>
    <dbReference type="NCBI Taxonomy" id="131215"/>
    <lineage>
        <taxon>Eukaryota</taxon>
        <taxon>Metazoa</taxon>
        <taxon>Ecdysozoa</taxon>
        <taxon>Arthropoda</taxon>
        <taxon>Hexapoda</taxon>
        <taxon>Insecta</taxon>
        <taxon>Pterygota</taxon>
        <taxon>Neoptera</taxon>
        <taxon>Endopterygota</taxon>
        <taxon>Hymenoptera</taxon>
        <taxon>Apocrita</taxon>
        <taxon>Proctotrupomorpha</taxon>
        <taxon>Chalcidoidea</taxon>
        <taxon>Aphelinidae</taxon>
        <taxon>Aphelininae</taxon>
        <taxon>Eretmocerus</taxon>
    </lineage>
</organism>
<accession>A0ACC2NCW1</accession>
<proteinExistence type="predicted"/>
<protein>
    <submittedName>
        <fullName evidence="1">Uncharacterized protein</fullName>
    </submittedName>
</protein>
<dbReference type="Proteomes" id="UP001239111">
    <property type="component" value="Chromosome 3"/>
</dbReference>
<gene>
    <name evidence="1" type="ORF">QAD02_000268</name>
</gene>
<keyword evidence="2" id="KW-1185">Reference proteome</keyword>
<name>A0ACC2NCW1_9HYME</name>
<comment type="caution">
    <text evidence="1">The sequence shown here is derived from an EMBL/GenBank/DDBJ whole genome shotgun (WGS) entry which is preliminary data.</text>
</comment>
<dbReference type="EMBL" id="CM056743">
    <property type="protein sequence ID" value="KAJ8669009.1"/>
    <property type="molecule type" value="Genomic_DNA"/>
</dbReference>
<evidence type="ECO:0000313" key="1">
    <source>
        <dbReference type="EMBL" id="KAJ8669009.1"/>
    </source>
</evidence>